<evidence type="ECO:0000313" key="1">
    <source>
        <dbReference type="EMBL" id="KLU01828.1"/>
    </source>
</evidence>
<keyword evidence="2" id="KW-1185">Reference proteome</keyword>
<comment type="caution">
    <text evidence="1">The sequence shown here is derived from an EMBL/GenBank/DDBJ whole genome shotgun (WGS) entry which is preliminary data.</text>
</comment>
<dbReference type="AlphaFoldDB" id="A0A0J1B5E1"/>
<dbReference type="EMBL" id="LECT01000048">
    <property type="protein sequence ID" value="KLU01828.1"/>
    <property type="molecule type" value="Genomic_DNA"/>
</dbReference>
<proteinExistence type="predicted"/>
<accession>A0A0J1B5E1</accession>
<name>A0A0J1B5E1_RHOIS</name>
<reference evidence="1" key="1">
    <citation type="submission" date="2015-05" db="EMBL/GenBank/DDBJ databases">
        <title>Permanent draft genome of Rhodopirellula islandicus K833.</title>
        <authorList>
            <person name="Kizina J."/>
            <person name="Richter M."/>
            <person name="Glockner F.O."/>
            <person name="Harder J."/>
        </authorList>
    </citation>
    <scope>NUCLEOTIDE SEQUENCE [LARGE SCALE GENOMIC DNA]</scope>
    <source>
        <strain evidence="1">K833</strain>
    </source>
</reference>
<organism evidence="1 2">
    <name type="scientific">Rhodopirellula islandica</name>
    <dbReference type="NCBI Taxonomy" id="595434"/>
    <lineage>
        <taxon>Bacteria</taxon>
        <taxon>Pseudomonadati</taxon>
        <taxon>Planctomycetota</taxon>
        <taxon>Planctomycetia</taxon>
        <taxon>Pirellulales</taxon>
        <taxon>Pirellulaceae</taxon>
        <taxon>Rhodopirellula</taxon>
    </lineage>
</organism>
<protein>
    <submittedName>
        <fullName evidence="1">Uncharacterized protein</fullName>
    </submittedName>
</protein>
<dbReference type="STRING" id="595434.RISK_006012"/>
<evidence type="ECO:0000313" key="2">
    <source>
        <dbReference type="Proteomes" id="UP000036367"/>
    </source>
</evidence>
<dbReference type="Proteomes" id="UP000036367">
    <property type="component" value="Unassembled WGS sequence"/>
</dbReference>
<dbReference type="PATRIC" id="fig|595434.4.peg.5711"/>
<gene>
    <name evidence="1" type="ORF">RISK_006012</name>
</gene>
<sequence length="45" mass="4936">MYSTAYLLARSIETRFGLSASASATIACVVAKKLCHRQETRTNSQ</sequence>